<sequence length="213" mass="21998">MDQCFSLGENGRKVARYDGALPANKTIKLCGSTTTSAPRAKSELAFTTRRTLSLTAAPGLAERDVVARLVSCGMGDALPLLGREILSRELQDFHQPVAVLCVKNVKSTAAGRSPLQLTTADHLSTFSSLNADMCTSAVPASALVRQGSGEGRTRLLFAGEQGGGGGISVGCVLTNAAAVGALQLKDEQVRRRGGGGSLLQAMGRGAVVVSNTR</sequence>
<dbReference type="GeneID" id="66052222"/>
<dbReference type="InParanoid" id="A0A2K3E025"/>
<proteinExistence type="predicted"/>
<gene>
    <name evidence="1" type="ORF">CHLRE_02g074720v5</name>
</gene>
<keyword evidence="2" id="KW-1185">Reference proteome</keyword>
<protein>
    <submittedName>
        <fullName evidence="1">Uncharacterized protein</fullName>
    </submittedName>
</protein>
<dbReference type="PaxDb" id="3055-EDP06602"/>
<evidence type="ECO:0000313" key="2">
    <source>
        <dbReference type="Proteomes" id="UP000006906"/>
    </source>
</evidence>
<dbReference type="RefSeq" id="XP_042926753.1">
    <property type="nucleotide sequence ID" value="XM_043059119.1"/>
</dbReference>
<name>A0A2K3E025_CHLRE</name>
<dbReference type="EMBL" id="CM008963">
    <property type="protein sequence ID" value="PNW86138.1"/>
    <property type="molecule type" value="Genomic_DNA"/>
</dbReference>
<dbReference type="Gramene" id="PNW86138">
    <property type="protein sequence ID" value="PNW86138"/>
    <property type="gene ID" value="CHLRE_02g074720v5"/>
</dbReference>
<reference evidence="1 2" key="1">
    <citation type="journal article" date="2007" name="Science">
        <title>The Chlamydomonas genome reveals the evolution of key animal and plant functions.</title>
        <authorList>
            <person name="Merchant S.S."/>
            <person name="Prochnik S.E."/>
            <person name="Vallon O."/>
            <person name="Harris E.H."/>
            <person name="Karpowicz S.J."/>
            <person name="Witman G.B."/>
            <person name="Terry A."/>
            <person name="Salamov A."/>
            <person name="Fritz-Laylin L.K."/>
            <person name="Marechal-Drouard L."/>
            <person name="Marshall W.F."/>
            <person name="Qu L.H."/>
            <person name="Nelson D.R."/>
            <person name="Sanderfoot A.A."/>
            <person name="Spalding M.H."/>
            <person name="Kapitonov V.V."/>
            <person name="Ren Q."/>
            <person name="Ferris P."/>
            <person name="Lindquist E."/>
            <person name="Shapiro H."/>
            <person name="Lucas S.M."/>
            <person name="Grimwood J."/>
            <person name="Schmutz J."/>
            <person name="Cardol P."/>
            <person name="Cerutti H."/>
            <person name="Chanfreau G."/>
            <person name="Chen C.L."/>
            <person name="Cognat V."/>
            <person name="Croft M.T."/>
            <person name="Dent R."/>
            <person name="Dutcher S."/>
            <person name="Fernandez E."/>
            <person name="Fukuzawa H."/>
            <person name="Gonzalez-Ballester D."/>
            <person name="Gonzalez-Halphen D."/>
            <person name="Hallmann A."/>
            <person name="Hanikenne M."/>
            <person name="Hippler M."/>
            <person name="Inwood W."/>
            <person name="Jabbari K."/>
            <person name="Kalanon M."/>
            <person name="Kuras R."/>
            <person name="Lefebvre P.A."/>
            <person name="Lemaire S.D."/>
            <person name="Lobanov A.V."/>
            <person name="Lohr M."/>
            <person name="Manuell A."/>
            <person name="Meier I."/>
            <person name="Mets L."/>
            <person name="Mittag M."/>
            <person name="Mittelmeier T."/>
            <person name="Moroney J.V."/>
            <person name="Moseley J."/>
            <person name="Napoli C."/>
            <person name="Nedelcu A.M."/>
            <person name="Niyogi K."/>
            <person name="Novoselov S.V."/>
            <person name="Paulsen I.T."/>
            <person name="Pazour G."/>
            <person name="Purton S."/>
            <person name="Ral J.P."/>
            <person name="Riano-Pachon D.M."/>
            <person name="Riekhof W."/>
            <person name="Rymarquis L."/>
            <person name="Schroda M."/>
            <person name="Stern D."/>
            <person name="Umen J."/>
            <person name="Willows R."/>
            <person name="Wilson N."/>
            <person name="Zimmer S.L."/>
            <person name="Allmer J."/>
            <person name="Balk J."/>
            <person name="Bisova K."/>
            <person name="Chen C.J."/>
            <person name="Elias M."/>
            <person name="Gendler K."/>
            <person name="Hauser C."/>
            <person name="Lamb M.R."/>
            <person name="Ledford H."/>
            <person name="Long J.C."/>
            <person name="Minagawa J."/>
            <person name="Page M.D."/>
            <person name="Pan J."/>
            <person name="Pootakham W."/>
            <person name="Roje S."/>
            <person name="Rose A."/>
            <person name="Stahlberg E."/>
            <person name="Terauchi A.M."/>
            <person name="Yang P."/>
            <person name="Ball S."/>
            <person name="Bowler C."/>
            <person name="Dieckmann C.L."/>
            <person name="Gladyshev V.N."/>
            <person name="Green P."/>
            <person name="Jorgensen R."/>
            <person name="Mayfield S."/>
            <person name="Mueller-Roeber B."/>
            <person name="Rajamani S."/>
            <person name="Sayre R.T."/>
            <person name="Brokstein P."/>
            <person name="Dubchak I."/>
            <person name="Goodstein D."/>
            <person name="Hornick L."/>
            <person name="Huang Y.W."/>
            <person name="Jhaveri J."/>
            <person name="Luo Y."/>
            <person name="Martinez D."/>
            <person name="Ngau W.C."/>
            <person name="Otillar B."/>
            <person name="Poliakov A."/>
            <person name="Porter A."/>
            <person name="Szajkowski L."/>
            <person name="Werner G."/>
            <person name="Zhou K."/>
            <person name="Grigoriev I.V."/>
            <person name="Rokhsar D.S."/>
            <person name="Grossman A.R."/>
        </authorList>
    </citation>
    <scope>NUCLEOTIDE SEQUENCE [LARGE SCALE GENOMIC DNA]</scope>
    <source>
        <strain evidence="2">CC-503</strain>
    </source>
</reference>
<accession>A0A2K3E025</accession>
<dbReference type="KEGG" id="cre:CHLRE_02g074720v5"/>
<dbReference type="AlphaFoldDB" id="A0A2K3E025"/>
<evidence type="ECO:0000313" key="1">
    <source>
        <dbReference type="EMBL" id="PNW86138.1"/>
    </source>
</evidence>
<dbReference type="Proteomes" id="UP000006906">
    <property type="component" value="Chromosome 2"/>
</dbReference>
<organism evidence="1 2">
    <name type="scientific">Chlamydomonas reinhardtii</name>
    <name type="common">Chlamydomonas smithii</name>
    <dbReference type="NCBI Taxonomy" id="3055"/>
    <lineage>
        <taxon>Eukaryota</taxon>
        <taxon>Viridiplantae</taxon>
        <taxon>Chlorophyta</taxon>
        <taxon>core chlorophytes</taxon>
        <taxon>Chlorophyceae</taxon>
        <taxon>CS clade</taxon>
        <taxon>Chlamydomonadales</taxon>
        <taxon>Chlamydomonadaceae</taxon>
        <taxon>Chlamydomonas</taxon>
    </lineage>
</organism>